<dbReference type="SUPFAM" id="SSF52283">
    <property type="entry name" value="Formate/glycerate dehydrogenase catalytic domain-like"/>
    <property type="match status" value="1"/>
</dbReference>
<dbReference type="InterPro" id="IPR006139">
    <property type="entry name" value="D-isomer_2_OHA_DH_cat_dom"/>
</dbReference>
<keyword evidence="13" id="KW-1185">Reference proteome</keyword>
<dbReference type="Gene3D" id="3.40.50.720">
    <property type="entry name" value="NAD(P)-binding Rossmann-like Domain"/>
    <property type="match status" value="2"/>
</dbReference>
<dbReference type="InterPro" id="IPR050223">
    <property type="entry name" value="D-isomer_2-hydroxyacid_DH"/>
</dbReference>
<accession>A0A0N0XH02</accession>
<proteinExistence type="inferred from homology"/>
<dbReference type="EC" id="1.1.1.79" evidence="6"/>
<evidence type="ECO:0000256" key="9">
    <source>
        <dbReference type="RuleBase" id="RU003719"/>
    </source>
</evidence>
<dbReference type="PATRIC" id="fig|857265.3.peg.4332"/>
<dbReference type="STRING" id="857265.WG78_21165"/>
<feature type="domain" description="D-isomer specific 2-hydroxyacid dehydrogenase catalytic" evidence="10">
    <location>
        <begin position="5"/>
        <end position="317"/>
    </location>
</feature>
<name>A0A0N0XH02_9NEIS</name>
<dbReference type="PROSITE" id="PS00065">
    <property type="entry name" value="D_2_HYDROXYACID_DH_1"/>
    <property type="match status" value="1"/>
</dbReference>
<dbReference type="GO" id="GO:0030267">
    <property type="term" value="F:glyoxylate reductase (NADPH) activity"/>
    <property type="evidence" value="ECO:0007669"/>
    <property type="project" value="UniProtKB-EC"/>
</dbReference>
<evidence type="ECO:0000256" key="6">
    <source>
        <dbReference type="ARBA" id="ARBA00066661"/>
    </source>
</evidence>
<dbReference type="GO" id="GO:0120509">
    <property type="term" value="F:hydroxypyruvate reductase (NADPH) activity"/>
    <property type="evidence" value="ECO:0007669"/>
    <property type="project" value="RHEA"/>
</dbReference>
<dbReference type="PANTHER" id="PTHR10996">
    <property type="entry name" value="2-HYDROXYACID DEHYDROGENASE-RELATED"/>
    <property type="match status" value="1"/>
</dbReference>
<dbReference type="Pfam" id="PF02826">
    <property type="entry name" value="2-Hacid_dh_C"/>
    <property type="match status" value="1"/>
</dbReference>
<dbReference type="Proteomes" id="UP000037939">
    <property type="component" value="Unassembled WGS sequence"/>
</dbReference>
<dbReference type="GO" id="GO:0005829">
    <property type="term" value="C:cytosol"/>
    <property type="evidence" value="ECO:0007669"/>
    <property type="project" value="TreeGrafter"/>
</dbReference>
<dbReference type="Pfam" id="PF00389">
    <property type="entry name" value="2-Hacid_dh"/>
    <property type="match status" value="1"/>
</dbReference>
<gene>
    <name evidence="12" type="primary">ghrB</name>
    <name evidence="12" type="ORF">WG78_21165</name>
</gene>
<dbReference type="GO" id="GO:0008465">
    <property type="term" value="F:hydroxypyruvate reductase (NADH) activity"/>
    <property type="evidence" value="ECO:0007669"/>
    <property type="project" value="RHEA"/>
</dbReference>
<evidence type="ECO:0000256" key="1">
    <source>
        <dbReference type="ARBA" id="ARBA00023002"/>
    </source>
</evidence>
<keyword evidence="12" id="KW-0670">Pyruvate</keyword>
<sequence>MTQRVVVYKNLPEDLLAQLKARFEITEVDSVDSDGPFAAAMAQADGVIGGGLSLPSAVLDRASKLRTVATVSAGFDQFDVADLTRRGILLSNTPAALTETVADTVLMLMLMTARRGAELAEYVKAGQWQGSVGPDCYSSDVHGKTLGIVGMGRIGLAVGRRAKHGFGMNVRYHNRSQHPAAEEALQAKWLPLDDLLRECDFVCVLLPLSAETEKRFSMREFALMQKHAFFINAGRGRVVDEAALIAALQNGQIAGAGLDVFENEPLDVASPLLKLPQVVALPHVGSATHQTRYDMAASAVSNLIDALEGRLPEFMVNPQAWKRE</sequence>
<comment type="catalytic activity">
    <reaction evidence="3">
        <text>(R)-glycerate + NADP(+) = 3-hydroxypyruvate + NADPH + H(+)</text>
        <dbReference type="Rhea" id="RHEA:18657"/>
        <dbReference type="ChEBI" id="CHEBI:15378"/>
        <dbReference type="ChEBI" id="CHEBI:16659"/>
        <dbReference type="ChEBI" id="CHEBI:17180"/>
        <dbReference type="ChEBI" id="CHEBI:57783"/>
        <dbReference type="ChEBI" id="CHEBI:58349"/>
        <dbReference type="EC" id="1.1.1.81"/>
    </reaction>
</comment>
<dbReference type="InterPro" id="IPR029752">
    <property type="entry name" value="D-isomer_DH_CS1"/>
</dbReference>
<dbReference type="EC" id="1.1.1.81" evidence="7"/>
<evidence type="ECO:0000259" key="10">
    <source>
        <dbReference type="Pfam" id="PF00389"/>
    </source>
</evidence>
<organism evidence="12 13">
    <name type="scientific">Amantichitinum ursilacus</name>
    <dbReference type="NCBI Taxonomy" id="857265"/>
    <lineage>
        <taxon>Bacteria</taxon>
        <taxon>Pseudomonadati</taxon>
        <taxon>Pseudomonadota</taxon>
        <taxon>Betaproteobacteria</taxon>
        <taxon>Neisseriales</taxon>
        <taxon>Chitinibacteraceae</taxon>
        <taxon>Amantichitinum</taxon>
    </lineage>
</organism>
<dbReference type="SUPFAM" id="SSF51735">
    <property type="entry name" value="NAD(P)-binding Rossmann-fold domains"/>
    <property type="match status" value="1"/>
</dbReference>
<feature type="domain" description="D-isomer specific 2-hydroxyacid dehydrogenase NAD-binding" evidence="11">
    <location>
        <begin position="106"/>
        <end position="285"/>
    </location>
</feature>
<dbReference type="CDD" id="cd05301">
    <property type="entry name" value="GDH"/>
    <property type="match status" value="1"/>
</dbReference>
<evidence type="ECO:0000256" key="7">
    <source>
        <dbReference type="ARBA" id="ARBA00066674"/>
    </source>
</evidence>
<evidence type="ECO:0000313" key="12">
    <source>
        <dbReference type="EMBL" id="KPC49071.1"/>
    </source>
</evidence>
<protein>
    <recommendedName>
        <fullName evidence="8">Glyoxylate/hydroxypyruvate reductase B</fullName>
        <ecNumber evidence="6">1.1.1.79</ecNumber>
        <ecNumber evidence="7">1.1.1.81</ecNumber>
    </recommendedName>
</protein>
<evidence type="ECO:0000256" key="5">
    <source>
        <dbReference type="ARBA" id="ARBA00061278"/>
    </source>
</evidence>
<evidence type="ECO:0000313" key="13">
    <source>
        <dbReference type="Proteomes" id="UP000037939"/>
    </source>
</evidence>
<dbReference type="InterPro" id="IPR006140">
    <property type="entry name" value="D-isomer_DH_NAD-bd"/>
</dbReference>
<dbReference type="EMBL" id="LAQT01000038">
    <property type="protein sequence ID" value="KPC49071.1"/>
    <property type="molecule type" value="Genomic_DNA"/>
</dbReference>
<keyword evidence="1 9" id="KW-0560">Oxidoreductase</keyword>
<dbReference type="RefSeq" id="WP_053939981.1">
    <property type="nucleotide sequence ID" value="NZ_LAQT01000038.1"/>
</dbReference>
<comment type="catalytic activity">
    <reaction evidence="2">
        <text>(R)-glycerate + NAD(+) = 3-hydroxypyruvate + NADH + H(+)</text>
        <dbReference type="Rhea" id="RHEA:17905"/>
        <dbReference type="ChEBI" id="CHEBI:15378"/>
        <dbReference type="ChEBI" id="CHEBI:16659"/>
        <dbReference type="ChEBI" id="CHEBI:17180"/>
        <dbReference type="ChEBI" id="CHEBI:57540"/>
        <dbReference type="ChEBI" id="CHEBI:57945"/>
        <dbReference type="EC" id="1.1.1.81"/>
    </reaction>
</comment>
<reference evidence="12 13" key="1">
    <citation type="submission" date="2015-07" db="EMBL/GenBank/DDBJ databases">
        <title>Draft genome sequence of the Amantichitinum ursilacus IGB-41, a new chitin-degrading bacterium.</title>
        <authorList>
            <person name="Kirstahler P."/>
            <person name="Guenther M."/>
            <person name="Grumaz C."/>
            <person name="Rupp S."/>
            <person name="Zibek S."/>
            <person name="Sohn K."/>
        </authorList>
    </citation>
    <scope>NUCLEOTIDE SEQUENCE [LARGE SCALE GENOMIC DNA]</scope>
    <source>
        <strain evidence="12 13">IGB-41</strain>
    </source>
</reference>
<dbReference type="InterPro" id="IPR036291">
    <property type="entry name" value="NAD(P)-bd_dom_sf"/>
</dbReference>
<dbReference type="FunFam" id="3.40.50.720:FF:000026">
    <property type="entry name" value="Glyoxylate/hydroxypyruvate reductase B"/>
    <property type="match status" value="1"/>
</dbReference>
<evidence type="ECO:0000256" key="8">
    <source>
        <dbReference type="ARBA" id="ARBA00073362"/>
    </source>
</evidence>
<evidence type="ECO:0000256" key="2">
    <source>
        <dbReference type="ARBA" id="ARBA00051801"/>
    </source>
</evidence>
<comment type="caution">
    <text evidence="12">The sequence shown here is derived from an EMBL/GenBank/DDBJ whole genome shotgun (WGS) entry which is preliminary data.</text>
</comment>
<comment type="similarity">
    <text evidence="5">Belongs to the D-isomer specific 2-hydroxyacid dehydrogenase family. GhrB subfamily.</text>
</comment>
<dbReference type="GO" id="GO:0051287">
    <property type="term" value="F:NAD binding"/>
    <property type="evidence" value="ECO:0007669"/>
    <property type="project" value="InterPro"/>
</dbReference>
<dbReference type="PANTHER" id="PTHR10996:SF283">
    <property type="entry name" value="GLYOXYLATE_HYDROXYPYRUVATE REDUCTASE B"/>
    <property type="match status" value="1"/>
</dbReference>
<evidence type="ECO:0000256" key="4">
    <source>
        <dbReference type="ARBA" id="ARBA00052769"/>
    </source>
</evidence>
<dbReference type="OrthoDB" id="9805416at2"/>
<dbReference type="AlphaFoldDB" id="A0A0N0XH02"/>
<evidence type="ECO:0000256" key="3">
    <source>
        <dbReference type="ARBA" id="ARBA00052239"/>
    </source>
</evidence>
<evidence type="ECO:0000259" key="11">
    <source>
        <dbReference type="Pfam" id="PF02826"/>
    </source>
</evidence>
<comment type="catalytic activity">
    <reaction evidence="4">
        <text>glycolate + NADP(+) = glyoxylate + NADPH + H(+)</text>
        <dbReference type="Rhea" id="RHEA:10992"/>
        <dbReference type="ChEBI" id="CHEBI:15378"/>
        <dbReference type="ChEBI" id="CHEBI:29805"/>
        <dbReference type="ChEBI" id="CHEBI:36655"/>
        <dbReference type="ChEBI" id="CHEBI:57783"/>
        <dbReference type="ChEBI" id="CHEBI:58349"/>
        <dbReference type="EC" id="1.1.1.79"/>
    </reaction>
</comment>